<sequence length="100" mass="11293">MKARLSALVFLFTVLSASLYFSLYCSFSLSDLVSITFLFRSFLSSIVSHVSAEIHSFLFLCLVPRQLSLARRYAECTWSHFLLTSSMPCGSCCCSRLDRV</sequence>
<keyword evidence="1" id="KW-0472">Membrane</keyword>
<accession>A0A433STS6</accession>
<proteinExistence type="predicted"/>
<keyword evidence="1" id="KW-0812">Transmembrane</keyword>
<feature type="transmembrane region" description="Helical" evidence="1">
    <location>
        <begin position="37"/>
        <end position="63"/>
    </location>
</feature>
<organism evidence="2 3">
    <name type="scientific">Elysia chlorotica</name>
    <name type="common">Eastern emerald elysia</name>
    <name type="synonym">Sea slug</name>
    <dbReference type="NCBI Taxonomy" id="188477"/>
    <lineage>
        <taxon>Eukaryota</taxon>
        <taxon>Metazoa</taxon>
        <taxon>Spiralia</taxon>
        <taxon>Lophotrochozoa</taxon>
        <taxon>Mollusca</taxon>
        <taxon>Gastropoda</taxon>
        <taxon>Heterobranchia</taxon>
        <taxon>Euthyneura</taxon>
        <taxon>Panpulmonata</taxon>
        <taxon>Sacoglossa</taxon>
        <taxon>Placobranchoidea</taxon>
        <taxon>Plakobranchidae</taxon>
        <taxon>Elysia</taxon>
    </lineage>
</organism>
<dbReference type="Proteomes" id="UP000271974">
    <property type="component" value="Unassembled WGS sequence"/>
</dbReference>
<evidence type="ECO:0000256" key="1">
    <source>
        <dbReference type="SAM" id="Phobius"/>
    </source>
</evidence>
<name>A0A433STS6_ELYCH</name>
<dbReference type="AlphaFoldDB" id="A0A433STS6"/>
<keyword evidence="1" id="KW-1133">Transmembrane helix</keyword>
<evidence type="ECO:0000313" key="3">
    <source>
        <dbReference type="Proteomes" id="UP000271974"/>
    </source>
</evidence>
<comment type="caution">
    <text evidence="2">The sequence shown here is derived from an EMBL/GenBank/DDBJ whole genome shotgun (WGS) entry which is preliminary data.</text>
</comment>
<evidence type="ECO:0000313" key="2">
    <source>
        <dbReference type="EMBL" id="RUS72690.1"/>
    </source>
</evidence>
<protein>
    <submittedName>
        <fullName evidence="2">Uncharacterized protein</fullName>
    </submittedName>
</protein>
<gene>
    <name evidence="2" type="ORF">EGW08_019546</name>
</gene>
<keyword evidence="3" id="KW-1185">Reference proteome</keyword>
<dbReference type="EMBL" id="RQTK01001031">
    <property type="protein sequence ID" value="RUS72690.1"/>
    <property type="molecule type" value="Genomic_DNA"/>
</dbReference>
<reference evidence="2 3" key="1">
    <citation type="submission" date="2019-01" db="EMBL/GenBank/DDBJ databases">
        <title>A draft genome assembly of the solar-powered sea slug Elysia chlorotica.</title>
        <authorList>
            <person name="Cai H."/>
            <person name="Li Q."/>
            <person name="Fang X."/>
            <person name="Li J."/>
            <person name="Curtis N.E."/>
            <person name="Altenburger A."/>
            <person name="Shibata T."/>
            <person name="Feng M."/>
            <person name="Maeda T."/>
            <person name="Schwartz J.A."/>
            <person name="Shigenobu S."/>
            <person name="Lundholm N."/>
            <person name="Nishiyama T."/>
            <person name="Yang H."/>
            <person name="Hasebe M."/>
            <person name="Li S."/>
            <person name="Pierce S.K."/>
            <person name="Wang J."/>
        </authorList>
    </citation>
    <scope>NUCLEOTIDE SEQUENCE [LARGE SCALE GENOMIC DNA]</scope>
    <source>
        <strain evidence="2">EC2010</strain>
        <tissue evidence="2">Whole organism of an adult</tissue>
    </source>
</reference>